<dbReference type="EMBL" id="CP002776">
    <property type="protein sequence ID" value="AEG30845.1"/>
    <property type="molecule type" value="Genomic_DNA"/>
</dbReference>
<dbReference type="PANTHER" id="PTHR30329">
    <property type="entry name" value="STATOR ELEMENT OF FLAGELLAR MOTOR COMPLEX"/>
    <property type="match status" value="1"/>
</dbReference>
<evidence type="ECO:0000256" key="1">
    <source>
        <dbReference type="ARBA" id="ARBA00004442"/>
    </source>
</evidence>
<evidence type="ECO:0000313" key="8">
    <source>
        <dbReference type="Proteomes" id="UP000009232"/>
    </source>
</evidence>
<dbReference type="InterPro" id="IPR006664">
    <property type="entry name" value="OMP_bac"/>
</dbReference>
<protein>
    <submittedName>
        <fullName evidence="7">OmpA/MotB domain protein</fullName>
    </submittedName>
</protein>
<keyword evidence="3" id="KW-0998">Cell outer membrane</keyword>
<dbReference type="AlphaFoldDB" id="F6D914"/>
<accession>F6D914</accession>
<dbReference type="OrthoDB" id="6195779at2"/>
<dbReference type="CDD" id="cd07185">
    <property type="entry name" value="OmpA_C-like"/>
    <property type="match status" value="1"/>
</dbReference>
<proteinExistence type="predicted"/>
<keyword evidence="8" id="KW-1185">Reference proteome</keyword>
<evidence type="ECO:0000256" key="5">
    <source>
        <dbReference type="SAM" id="SignalP"/>
    </source>
</evidence>
<dbReference type="STRING" id="717773.Thicy_0069"/>
<dbReference type="RefSeq" id="WP_013834633.1">
    <property type="nucleotide sequence ID" value="NC_015581.1"/>
</dbReference>
<name>F6D914_THICA</name>
<sequence length="201" mass="21512">MKLKVTGLAIASLFAMSMNANAGDIHHNGSPAYVINSEGNIVRTTSGGCVRSIHWSKETAIAKCEGWEEQVADKSASIAPAPVLDVAAPSAPEKIVGLFGFDRADLDSKDFERLDRFAAFLNANPNERAVVHGHTCTIGTPAYNLALSERRANAAQTYLLNKGVPASRIETVAFGLTQPAASNDTEAGRVQNRRFELMLAE</sequence>
<evidence type="ECO:0000256" key="2">
    <source>
        <dbReference type="ARBA" id="ARBA00023136"/>
    </source>
</evidence>
<dbReference type="InterPro" id="IPR050330">
    <property type="entry name" value="Bact_OuterMem_StrucFunc"/>
</dbReference>
<comment type="subcellular location">
    <subcellularLocation>
        <location evidence="1">Cell outer membrane</location>
    </subcellularLocation>
</comment>
<dbReference type="HOGENOM" id="CLU_016890_5_0_6"/>
<evidence type="ECO:0000256" key="4">
    <source>
        <dbReference type="PROSITE-ProRule" id="PRU00473"/>
    </source>
</evidence>
<keyword evidence="2 4" id="KW-0472">Membrane</keyword>
<evidence type="ECO:0000259" key="6">
    <source>
        <dbReference type="PROSITE" id="PS51123"/>
    </source>
</evidence>
<feature type="signal peptide" evidence="5">
    <location>
        <begin position="1"/>
        <end position="22"/>
    </location>
</feature>
<dbReference type="Gene3D" id="3.30.1330.60">
    <property type="entry name" value="OmpA-like domain"/>
    <property type="match status" value="1"/>
</dbReference>
<feature type="domain" description="OmpA-like" evidence="6">
    <location>
        <begin position="86"/>
        <end position="201"/>
    </location>
</feature>
<dbReference type="Pfam" id="PF00691">
    <property type="entry name" value="OmpA"/>
    <property type="match status" value="1"/>
</dbReference>
<dbReference type="InterPro" id="IPR006665">
    <property type="entry name" value="OmpA-like"/>
</dbReference>
<reference evidence="7 8" key="1">
    <citation type="submission" date="2011-05" db="EMBL/GenBank/DDBJ databases">
        <title>Complete sequence of Thioalkalimicrobium cyclicum ALM1.</title>
        <authorList>
            <consortium name="US DOE Joint Genome Institute"/>
            <person name="Lucas S."/>
            <person name="Han J."/>
            <person name="Lapidus A."/>
            <person name="Cheng J.-F."/>
            <person name="Goodwin L."/>
            <person name="Pitluck S."/>
            <person name="Peters L."/>
            <person name="Mikhailova N."/>
            <person name="Davenport K."/>
            <person name="Han C."/>
            <person name="Tapia R."/>
            <person name="Land M."/>
            <person name="Hauser L."/>
            <person name="Kyrpides N."/>
            <person name="Ivanova N."/>
            <person name="Pagani I."/>
            <person name="Kappler U."/>
            <person name="Woyke T."/>
        </authorList>
    </citation>
    <scope>NUCLEOTIDE SEQUENCE [LARGE SCALE GENOMIC DNA]</scope>
    <source>
        <strain evidence="8">DSM 14477 / JCM 11371 / ALM1</strain>
    </source>
</reference>
<dbReference type="PANTHER" id="PTHR30329:SF21">
    <property type="entry name" value="LIPOPROTEIN YIAD-RELATED"/>
    <property type="match status" value="1"/>
</dbReference>
<dbReference type="GO" id="GO:0009279">
    <property type="term" value="C:cell outer membrane"/>
    <property type="evidence" value="ECO:0007669"/>
    <property type="project" value="UniProtKB-SubCell"/>
</dbReference>
<dbReference type="PRINTS" id="PR01021">
    <property type="entry name" value="OMPADOMAIN"/>
</dbReference>
<feature type="chain" id="PRO_5003338813" evidence="5">
    <location>
        <begin position="23"/>
        <end position="201"/>
    </location>
</feature>
<evidence type="ECO:0000313" key="7">
    <source>
        <dbReference type="EMBL" id="AEG30845.1"/>
    </source>
</evidence>
<dbReference type="KEGG" id="tcy:Thicy_0069"/>
<keyword evidence="5" id="KW-0732">Signal</keyword>
<dbReference type="PROSITE" id="PS51123">
    <property type="entry name" value="OMPA_2"/>
    <property type="match status" value="1"/>
</dbReference>
<gene>
    <name evidence="7" type="ordered locus">Thicy_0069</name>
</gene>
<dbReference type="InterPro" id="IPR036737">
    <property type="entry name" value="OmpA-like_sf"/>
</dbReference>
<evidence type="ECO:0000256" key="3">
    <source>
        <dbReference type="ARBA" id="ARBA00023237"/>
    </source>
</evidence>
<dbReference type="eggNOG" id="COG2885">
    <property type="taxonomic scope" value="Bacteria"/>
</dbReference>
<dbReference type="SUPFAM" id="SSF103088">
    <property type="entry name" value="OmpA-like"/>
    <property type="match status" value="1"/>
</dbReference>
<organism evidence="7 8">
    <name type="scientific">Thiomicrospira cyclica (strain DSM 14477 / JCM 11371 / ALM1)</name>
    <name type="common">Thioalkalimicrobium cyclicum</name>
    <dbReference type="NCBI Taxonomy" id="717773"/>
    <lineage>
        <taxon>Bacteria</taxon>
        <taxon>Pseudomonadati</taxon>
        <taxon>Pseudomonadota</taxon>
        <taxon>Gammaproteobacteria</taxon>
        <taxon>Thiotrichales</taxon>
        <taxon>Piscirickettsiaceae</taxon>
        <taxon>Thiomicrospira</taxon>
    </lineage>
</organism>
<dbReference type="Proteomes" id="UP000009232">
    <property type="component" value="Chromosome"/>
</dbReference>